<dbReference type="InterPro" id="IPR016181">
    <property type="entry name" value="Acyl_CoA_acyltransferase"/>
</dbReference>
<dbReference type="Proteomes" id="UP001199355">
    <property type="component" value="Unassembled WGS sequence"/>
</dbReference>
<dbReference type="PANTHER" id="PTHR42791:SF1">
    <property type="entry name" value="N-ACETYLTRANSFERASE DOMAIN-CONTAINING PROTEIN"/>
    <property type="match status" value="1"/>
</dbReference>
<name>A0AAE3AXY8_9FIRM</name>
<organism evidence="2 3">
    <name type="scientific">Gallintestinimicrobium propionicum</name>
    <dbReference type="NCBI Taxonomy" id="2981770"/>
    <lineage>
        <taxon>Bacteria</taxon>
        <taxon>Bacillati</taxon>
        <taxon>Bacillota</taxon>
        <taxon>Clostridia</taxon>
        <taxon>Lachnospirales</taxon>
        <taxon>Lachnospiraceae</taxon>
        <taxon>Gallintestinimicrobium</taxon>
    </lineage>
</organism>
<evidence type="ECO:0000313" key="3">
    <source>
        <dbReference type="Proteomes" id="UP001199355"/>
    </source>
</evidence>
<keyword evidence="3" id="KW-1185">Reference proteome</keyword>
<gene>
    <name evidence="2" type="ORF">LKD45_10355</name>
</gene>
<dbReference type="InterPro" id="IPR052523">
    <property type="entry name" value="Trichothecene_AcTrans"/>
</dbReference>
<evidence type="ECO:0000313" key="2">
    <source>
        <dbReference type="EMBL" id="MCC2168082.1"/>
    </source>
</evidence>
<comment type="caution">
    <text evidence="2">The sequence shown here is derived from an EMBL/GenBank/DDBJ whole genome shotgun (WGS) entry which is preliminary data.</text>
</comment>
<dbReference type="GO" id="GO:0016747">
    <property type="term" value="F:acyltransferase activity, transferring groups other than amino-acyl groups"/>
    <property type="evidence" value="ECO:0007669"/>
    <property type="project" value="InterPro"/>
</dbReference>
<dbReference type="Gene3D" id="3.40.630.30">
    <property type="match status" value="1"/>
</dbReference>
<protein>
    <submittedName>
        <fullName evidence="2">GNAT family N-acetyltransferase</fullName>
    </submittedName>
</protein>
<sequence>MDSEKLYRVQEEDLSKLEELLCRSFAADPLYVELIPDEEVRKRLMPELFQCDLTEFYETCEIFADSKDLNGILVVSDETEPYHLLHRYFTEVQATLRTEGYLIREDHSLKTFFNFVLGRDYLNSSWTDQLHQDRRLHIIYLAVDPEMQHHGIAATLVEEAVAYAERNDLMISLETHNPRNVAFYQQFGFKVYGVVEKHFSLKQYCLVREIQA</sequence>
<proteinExistence type="predicted"/>
<dbReference type="PROSITE" id="PS51186">
    <property type="entry name" value="GNAT"/>
    <property type="match status" value="1"/>
</dbReference>
<dbReference type="PANTHER" id="PTHR42791">
    <property type="entry name" value="GNAT FAMILY ACETYLTRANSFERASE"/>
    <property type="match status" value="1"/>
</dbReference>
<dbReference type="CDD" id="cd04301">
    <property type="entry name" value="NAT_SF"/>
    <property type="match status" value="1"/>
</dbReference>
<dbReference type="InterPro" id="IPR000182">
    <property type="entry name" value="GNAT_dom"/>
</dbReference>
<dbReference type="SUPFAM" id="SSF55729">
    <property type="entry name" value="Acyl-CoA N-acyltransferases (Nat)"/>
    <property type="match status" value="1"/>
</dbReference>
<dbReference type="RefSeq" id="WP_021914249.1">
    <property type="nucleotide sequence ID" value="NZ_JAJEQF010000027.1"/>
</dbReference>
<accession>A0AAE3AXY8</accession>
<evidence type="ECO:0000259" key="1">
    <source>
        <dbReference type="PROSITE" id="PS51186"/>
    </source>
</evidence>
<dbReference type="EMBL" id="JAJEQF010000027">
    <property type="protein sequence ID" value="MCC2168082.1"/>
    <property type="molecule type" value="Genomic_DNA"/>
</dbReference>
<dbReference type="Pfam" id="PF00583">
    <property type="entry name" value="Acetyltransf_1"/>
    <property type="match status" value="1"/>
</dbReference>
<reference evidence="2 3" key="1">
    <citation type="submission" date="2021-10" db="EMBL/GenBank/DDBJ databases">
        <title>Anaerobic single-cell dispensing facilitates the cultivation of human gut bacteria.</title>
        <authorList>
            <person name="Afrizal A."/>
        </authorList>
    </citation>
    <scope>NUCLEOTIDE SEQUENCE [LARGE SCALE GENOMIC DNA]</scope>
    <source>
        <strain evidence="2 3">CLA-AA-H244</strain>
    </source>
</reference>
<dbReference type="AlphaFoldDB" id="A0AAE3AXY8"/>
<feature type="domain" description="N-acetyltransferase" evidence="1">
    <location>
        <begin position="46"/>
        <end position="211"/>
    </location>
</feature>